<feature type="active site" description="Tele-phosphohistidine intermediate" evidence="2">
    <location>
        <position position="8"/>
    </location>
</feature>
<feature type="binding site" evidence="3">
    <location>
        <begin position="7"/>
        <end position="14"/>
    </location>
    <ligand>
        <name>substrate</name>
    </ligand>
</feature>
<evidence type="ECO:0000313" key="4">
    <source>
        <dbReference type="EMBL" id="ORI97853.1"/>
    </source>
</evidence>
<dbReference type="RefSeq" id="WP_080519191.1">
    <property type="nucleotide sequence ID" value="NZ_MPLS01000013.1"/>
</dbReference>
<dbReference type="Proteomes" id="UP000192288">
    <property type="component" value="Unassembled WGS sequence"/>
</dbReference>
<dbReference type="InterPro" id="IPR001345">
    <property type="entry name" value="PG/BPGM_mutase_AS"/>
</dbReference>
<feature type="active site" description="Proton donor/acceptor" evidence="2">
    <location>
        <position position="84"/>
    </location>
</feature>
<dbReference type="AlphaFoldDB" id="A0A1X0VDR7"/>
<dbReference type="PANTHER" id="PTHR46517:SF1">
    <property type="entry name" value="FRUCTOSE-2,6-BISPHOSPHATASE TIGAR"/>
    <property type="match status" value="1"/>
</dbReference>
<keyword evidence="4" id="KW-0808">Transferase</keyword>
<dbReference type="InterPro" id="IPR013078">
    <property type="entry name" value="His_Pase_superF_clade-1"/>
</dbReference>
<dbReference type="PROSITE" id="PS00175">
    <property type="entry name" value="PG_MUTASE"/>
    <property type="match status" value="1"/>
</dbReference>
<accession>A0A1X0VDR7</accession>
<feature type="binding site" evidence="3">
    <location>
        <position position="57"/>
    </location>
    <ligand>
        <name>substrate</name>
    </ligand>
</feature>
<dbReference type="CDD" id="cd07067">
    <property type="entry name" value="HP_PGM_like"/>
    <property type="match status" value="1"/>
</dbReference>
<evidence type="ECO:0000256" key="1">
    <source>
        <dbReference type="ARBA" id="ARBA00022801"/>
    </source>
</evidence>
<dbReference type="InterPro" id="IPR051695">
    <property type="entry name" value="Phosphoglycerate_Mutase"/>
</dbReference>
<evidence type="ECO:0000256" key="2">
    <source>
        <dbReference type="PIRSR" id="PIRSR613078-1"/>
    </source>
</evidence>
<keyword evidence="4" id="KW-0418">Kinase</keyword>
<gene>
    <name evidence="4" type="ORF">BMR96_05020</name>
</gene>
<sequence>MKLYVVRHGQTIFNQLNKVQGWADTPLTKKGEKDGQMAGQRLKNVKFNAAYSSDTSRAIHTAEFVLAENNNSTPQLKFLPEWREYFFGSFEGGSNDIMWGAVADAFDVSEKTPDAIAESIHDMTAIMNKIHEVDPQHIGETAADFWQRMSGALGHLNAKHQPNDNILIVTHGQLIGNLAQHYGHLQGAQRPRNGAVAVFDLDNNGLKVTHFNDIDTIFS</sequence>
<dbReference type="InterPro" id="IPR029033">
    <property type="entry name" value="His_PPase_superfam"/>
</dbReference>
<dbReference type="GO" id="GO:0005829">
    <property type="term" value="C:cytosol"/>
    <property type="evidence" value="ECO:0007669"/>
    <property type="project" value="TreeGrafter"/>
</dbReference>
<name>A0A1X0VDR7_LEUPS</name>
<organism evidence="4 5">
    <name type="scientific">Leuconostoc pseudomesenteroides</name>
    <dbReference type="NCBI Taxonomy" id="33968"/>
    <lineage>
        <taxon>Bacteria</taxon>
        <taxon>Bacillati</taxon>
        <taxon>Bacillota</taxon>
        <taxon>Bacilli</taxon>
        <taxon>Lactobacillales</taxon>
        <taxon>Lactobacillaceae</taxon>
        <taxon>Leuconostoc</taxon>
    </lineage>
</organism>
<dbReference type="Gene3D" id="3.40.50.1240">
    <property type="entry name" value="Phosphoglycerate mutase-like"/>
    <property type="match status" value="1"/>
</dbReference>
<evidence type="ECO:0000256" key="3">
    <source>
        <dbReference type="PIRSR" id="PIRSR613078-2"/>
    </source>
</evidence>
<dbReference type="PANTHER" id="PTHR46517">
    <property type="entry name" value="FRUCTOSE-2,6-BISPHOSPHATASE TIGAR"/>
    <property type="match status" value="1"/>
</dbReference>
<comment type="caution">
    <text evidence="4">The sequence shown here is derived from an EMBL/GenBank/DDBJ whole genome shotgun (WGS) entry which is preliminary data.</text>
</comment>
<dbReference type="eggNOG" id="COG0406">
    <property type="taxonomic scope" value="Bacteria"/>
</dbReference>
<dbReference type="Pfam" id="PF00300">
    <property type="entry name" value="His_Phos_1"/>
    <property type="match status" value="1"/>
</dbReference>
<dbReference type="STRING" id="33968.BMS77_04985"/>
<evidence type="ECO:0000313" key="5">
    <source>
        <dbReference type="Proteomes" id="UP000192288"/>
    </source>
</evidence>
<reference evidence="4 5" key="1">
    <citation type="journal article" date="2017" name="Front. Microbiol.">
        <title>Genomic Characterization of Dairy Associated Leuconostoc Species and Diversity of Leuconostocs in Undefined Mixed Mesophilic Starter Cultures.</title>
        <authorList>
            <person name="Frantzen C.A."/>
            <person name="Kot W."/>
            <person name="Pedersen T.B."/>
            <person name="Ardo Y.M."/>
            <person name="Broadbent J.R."/>
            <person name="Neve H."/>
            <person name="Hansen L.H."/>
            <person name="Dal Bello F."/>
            <person name="Ostlie H.M."/>
            <person name="Kleppen H.P."/>
            <person name="Vogensen F.K."/>
            <person name="Holo H."/>
        </authorList>
    </citation>
    <scope>NUCLEOTIDE SEQUENCE [LARGE SCALE GENOMIC DNA]</scope>
    <source>
        <strain evidence="4 5">LMGCF08</strain>
    </source>
</reference>
<dbReference type="SMART" id="SM00855">
    <property type="entry name" value="PGAM"/>
    <property type="match status" value="1"/>
</dbReference>
<keyword evidence="1" id="KW-0378">Hydrolase</keyword>
<dbReference type="SUPFAM" id="SSF53254">
    <property type="entry name" value="Phosphoglycerate mutase-like"/>
    <property type="match status" value="1"/>
</dbReference>
<dbReference type="GeneID" id="97231155"/>
<proteinExistence type="predicted"/>
<dbReference type="GO" id="GO:0043456">
    <property type="term" value="P:regulation of pentose-phosphate shunt"/>
    <property type="evidence" value="ECO:0007669"/>
    <property type="project" value="TreeGrafter"/>
</dbReference>
<dbReference type="GO" id="GO:0004331">
    <property type="term" value="F:fructose-2,6-bisphosphate 2-phosphatase activity"/>
    <property type="evidence" value="ECO:0007669"/>
    <property type="project" value="TreeGrafter"/>
</dbReference>
<dbReference type="EMBL" id="MPLS01000013">
    <property type="protein sequence ID" value="ORI97853.1"/>
    <property type="molecule type" value="Genomic_DNA"/>
</dbReference>
<protein>
    <submittedName>
        <fullName evidence="4">Phosphoglycerate kinase</fullName>
    </submittedName>
</protein>
<dbReference type="GO" id="GO:0016301">
    <property type="term" value="F:kinase activity"/>
    <property type="evidence" value="ECO:0007669"/>
    <property type="project" value="UniProtKB-KW"/>
</dbReference>
<dbReference type="GO" id="GO:0045820">
    <property type="term" value="P:negative regulation of glycolytic process"/>
    <property type="evidence" value="ECO:0007669"/>
    <property type="project" value="TreeGrafter"/>
</dbReference>